<accession>A0A8H6YAU4</accession>
<proteinExistence type="predicted"/>
<dbReference type="EMBL" id="JACAZH010000011">
    <property type="protein sequence ID" value="KAF7354695.1"/>
    <property type="molecule type" value="Genomic_DNA"/>
</dbReference>
<dbReference type="AlphaFoldDB" id="A0A8H6YAU4"/>
<feature type="coiled-coil region" evidence="1">
    <location>
        <begin position="4"/>
        <end position="31"/>
    </location>
</feature>
<sequence>MDSNQRLRDRLEDIKAQIALLRAEKEMIEEKLHSIKYPVLSLPFELTSEIFFHCLPDLQHADPIFDVSPVRLPAAVLLTQICRTWRAVALKTPRIWAIFRIDVEAWPPDDCSRDALRLGQWAERSGVSPLSFVLNRQRDRPYRPLTPPAILAPILALAKQWQNVNLCLPHIDLVSEQFQSTLHGRLPRLETLQITSDRVSATTVVSAFEMAPSLRRVVLEGLPPTKIFLPWKQLTHFSADAG</sequence>
<organism evidence="2 3">
    <name type="scientific">Mycena sanguinolenta</name>
    <dbReference type="NCBI Taxonomy" id="230812"/>
    <lineage>
        <taxon>Eukaryota</taxon>
        <taxon>Fungi</taxon>
        <taxon>Dikarya</taxon>
        <taxon>Basidiomycota</taxon>
        <taxon>Agaricomycotina</taxon>
        <taxon>Agaricomycetes</taxon>
        <taxon>Agaricomycetidae</taxon>
        <taxon>Agaricales</taxon>
        <taxon>Marasmiineae</taxon>
        <taxon>Mycenaceae</taxon>
        <taxon>Mycena</taxon>
    </lineage>
</organism>
<protein>
    <submittedName>
        <fullName evidence="2">F-box domain-containing protein</fullName>
    </submittedName>
</protein>
<evidence type="ECO:0000313" key="3">
    <source>
        <dbReference type="Proteomes" id="UP000623467"/>
    </source>
</evidence>
<comment type="caution">
    <text evidence="2">The sequence shown here is derived from an EMBL/GenBank/DDBJ whole genome shotgun (WGS) entry which is preliminary data.</text>
</comment>
<gene>
    <name evidence="2" type="ORF">MSAN_01383200</name>
</gene>
<evidence type="ECO:0000256" key="1">
    <source>
        <dbReference type="SAM" id="Coils"/>
    </source>
</evidence>
<keyword evidence="3" id="KW-1185">Reference proteome</keyword>
<keyword evidence="1" id="KW-0175">Coiled coil</keyword>
<reference evidence="2" key="1">
    <citation type="submission" date="2020-05" db="EMBL/GenBank/DDBJ databases">
        <title>Mycena genomes resolve the evolution of fungal bioluminescence.</title>
        <authorList>
            <person name="Tsai I.J."/>
        </authorList>
    </citation>
    <scope>NUCLEOTIDE SEQUENCE</scope>
    <source>
        <strain evidence="2">160909Yilan</strain>
    </source>
</reference>
<evidence type="ECO:0000313" key="2">
    <source>
        <dbReference type="EMBL" id="KAF7354695.1"/>
    </source>
</evidence>
<dbReference type="OrthoDB" id="2269034at2759"/>
<name>A0A8H6YAU4_9AGAR</name>
<dbReference type="Proteomes" id="UP000623467">
    <property type="component" value="Unassembled WGS sequence"/>
</dbReference>